<keyword evidence="3" id="KW-1280">Immunoglobulin</keyword>
<keyword evidence="2" id="KW-1064">Adaptive immunity</keyword>
<dbReference type="InterPro" id="IPR036179">
    <property type="entry name" value="Ig-like_dom_sf"/>
</dbReference>
<dbReference type="EMBL" id="KK693874">
    <property type="protein sequence ID" value="KFQ23085.1"/>
    <property type="molecule type" value="Genomic_DNA"/>
</dbReference>
<dbReference type="InterPro" id="IPR013783">
    <property type="entry name" value="Ig-like_fold"/>
</dbReference>
<sequence length="44" mass="4621">DGGSTYAPGPKGRAALSRDNSQSTVTLQLSSLRPEDSATYYCAK</sequence>
<protein>
    <submittedName>
        <fullName evidence="6">Ig heavy chain V-III region DOB</fullName>
    </submittedName>
</protein>
<dbReference type="PANTHER" id="PTHR23266">
    <property type="entry name" value="IMMUNOGLOBULIN HEAVY CHAIN"/>
    <property type="match status" value="1"/>
</dbReference>
<evidence type="ECO:0000256" key="4">
    <source>
        <dbReference type="SAM" id="MobiDB-lite"/>
    </source>
</evidence>
<proteinExistence type="predicted"/>
<dbReference type="Proteomes" id="UP000052967">
    <property type="component" value="Unassembled WGS sequence"/>
</dbReference>
<name>A0A091QAY5_MERNU</name>
<gene>
    <name evidence="6" type="ORF">N331_08651</name>
</gene>
<feature type="compositionally biased region" description="Low complexity" evidence="4">
    <location>
        <begin position="21"/>
        <end position="30"/>
    </location>
</feature>
<evidence type="ECO:0000256" key="3">
    <source>
        <dbReference type="ARBA" id="ARBA00043265"/>
    </source>
</evidence>
<dbReference type="GO" id="GO:0019814">
    <property type="term" value="C:immunoglobulin complex"/>
    <property type="evidence" value="ECO:0007669"/>
    <property type="project" value="UniProtKB-KW"/>
</dbReference>
<evidence type="ECO:0000313" key="7">
    <source>
        <dbReference type="Proteomes" id="UP000052967"/>
    </source>
</evidence>
<evidence type="ECO:0000313" key="6">
    <source>
        <dbReference type="EMBL" id="KFQ23085.1"/>
    </source>
</evidence>
<reference evidence="6 7" key="1">
    <citation type="submission" date="2014-04" db="EMBL/GenBank/DDBJ databases">
        <title>Genome evolution of avian class.</title>
        <authorList>
            <person name="Zhang G."/>
            <person name="Li C."/>
        </authorList>
    </citation>
    <scope>NUCLEOTIDE SEQUENCE [LARGE SCALE GENOMIC DNA]</scope>
    <source>
        <strain evidence="6">BGI_N331</strain>
    </source>
</reference>
<keyword evidence="7" id="KW-1185">Reference proteome</keyword>
<dbReference type="AlphaFoldDB" id="A0A091QAY5"/>
<feature type="non-terminal residue" evidence="6">
    <location>
        <position position="1"/>
    </location>
</feature>
<evidence type="ECO:0000256" key="2">
    <source>
        <dbReference type="ARBA" id="ARBA00023130"/>
    </source>
</evidence>
<feature type="domain" description="Immunoglobulin V-set" evidence="5">
    <location>
        <begin position="9"/>
        <end position="43"/>
    </location>
</feature>
<feature type="region of interest" description="Disordered" evidence="4">
    <location>
        <begin position="1"/>
        <end position="30"/>
    </location>
</feature>
<organism evidence="6 7">
    <name type="scientific">Merops nubicus</name>
    <name type="common">Northern carmine bee-eater</name>
    <dbReference type="NCBI Taxonomy" id="57421"/>
    <lineage>
        <taxon>Eukaryota</taxon>
        <taxon>Metazoa</taxon>
        <taxon>Chordata</taxon>
        <taxon>Craniata</taxon>
        <taxon>Vertebrata</taxon>
        <taxon>Euteleostomi</taxon>
        <taxon>Archelosauria</taxon>
        <taxon>Archosauria</taxon>
        <taxon>Dinosauria</taxon>
        <taxon>Saurischia</taxon>
        <taxon>Theropoda</taxon>
        <taxon>Coelurosauria</taxon>
        <taxon>Aves</taxon>
        <taxon>Neognathae</taxon>
        <taxon>Neoaves</taxon>
        <taxon>Telluraves</taxon>
        <taxon>Coraciimorphae</taxon>
        <taxon>Coraciiformes</taxon>
        <taxon>Meropidae</taxon>
        <taxon>Merops</taxon>
    </lineage>
</organism>
<accession>A0A091QAY5</accession>
<dbReference type="GO" id="GO:0005576">
    <property type="term" value="C:extracellular region"/>
    <property type="evidence" value="ECO:0007669"/>
    <property type="project" value="UniProtKB-ARBA"/>
</dbReference>
<dbReference type="GO" id="GO:0002250">
    <property type="term" value="P:adaptive immune response"/>
    <property type="evidence" value="ECO:0007669"/>
    <property type="project" value="UniProtKB-KW"/>
</dbReference>
<dbReference type="InterPro" id="IPR013106">
    <property type="entry name" value="Ig_V-set"/>
</dbReference>
<dbReference type="SUPFAM" id="SSF48726">
    <property type="entry name" value="Immunoglobulin"/>
    <property type="match status" value="1"/>
</dbReference>
<dbReference type="Gene3D" id="2.60.40.10">
    <property type="entry name" value="Immunoglobulins"/>
    <property type="match status" value="1"/>
</dbReference>
<evidence type="ECO:0000259" key="5">
    <source>
        <dbReference type="Pfam" id="PF07686"/>
    </source>
</evidence>
<dbReference type="InterPro" id="IPR050199">
    <property type="entry name" value="IgHV"/>
</dbReference>
<feature type="non-terminal residue" evidence="6">
    <location>
        <position position="44"/>
    </location>
</feature>
<dbReference type="Pfam" id="PF07686">
    <property type="entry name" value="V-set"/>
    <property type="match status" value="1"/>
</dbReference>
<keyword evidence="1" id="KW-0391">Immunity</keyword>
<evidence type="ECO:0000256" key="1">
    <source>
        <dbReference type="ARBA" id="ARBA00022859"/>
    </source>
</evidence>